<gene>
    <name evidence="2" type="ORF">Cvel_27869</name>
</gene>
<protein>
    <submittedName>
        <fullName evidence="2">Uncharacterized protein</fullName>
    </submittedName>
</protein>
<feature type="compositionally biased region" description="Polar residues" evidence="1">
    <location>
        <begin position="377"/>
        <end position="394"/>
    </location>
</feature>
<dbReference type="VEuPathDB" id="CryptoDB:Cvel_27869"/>
<organism evidence="2">
    <name type="scientific">Chromera velia CCMP2878</name>
    <dbReference type="NCBI Taxonomy" id="1169474"/>
    <lineage>
        <taxon>Eukaryota</taxon>
        <taxon>Sar</taxon>
        <taxon>Alveolata</taxon>
        <taxon>Colpodellida</taxon>
        <taxon>Chromeraceae</taxon>
        <taxon>Chromera</taxon>
    </lineage>
</organism>
<reference evidence="2" key="1">
    <citation type="submission" date="2014-11" db="EMBL/GenBank/DDBJ databases">
        <authorList>
            <person name="Otto D Thomas"/>
            <person name="Naeem Raeece"/>
        </authorList>
    </citation>
    <scope>NUCLEOTIDE SEQUENCE</scope>
</reference>
<feature type="region of interest" description="Disordered" evidence="1">
    <location>
        <begin position="411"/>
        <end position="470"/>
    </location>
</feature>
<sequence length="801" mass="85734">MDRYPLTIQTEFAFRRPADPLPVPRLLLSDAFLLNAKSVFCQILGQACPKLQQLTGGFTPTYSQVKAKAFVSEEASAPGALMLNLTVTTGLVREEAVTREVGLAVLTEMEMGWRDWRYNRQYEIDGNNEGLLLQRCLQERGCEYEGCFFVKVCVDPPTEARVKGWNNERDLGRRKRNTVGLVFCISNEEKEKLYAIRAPGVVFKNLWNHTSDVRADFRRRYPPLNVGRPQKWQKHGGGPGRNDRLLHVLSDPDELPWVKEDSLRELRDRGVSVLSEDNPAQYGSQLCYFTCQFDHNTQNDDAALSFSQEALRCFMERVCERSTLEFPWGQIRRDRLLKTPGEGGGGGVQALDTTGLSTHWPVFGFVSDAEAFTSTSSIERQRQSLNSMPVTTPPATADPGNFLIKQLEIVPGSSPEGRQPHSAPPAPPHGRPPPPPPGPPPAPPQGRPPLPPHGPLPPLSQSPDSDQFCDLASRGLIPSQVKSGRAPFGSSVMWLPAPTGPMQGLPASMAFPSCFTVGGQAPEGEVRGQEDGMNAEGAGGGGGSSEAAGGGAAASSSSSSSHDGQRKRERQDDHDTGERTEDAGGSSCSLGAHKKSREDDGEGDGPGGTGAGGAEGGDGGMGGLFGDVAMGGGTEGEGGVGEREASDGNGRAHPQQTQSDSNGGDSGSSQPHASAPLLLLDPPSPPQPASKKRRKVSKPPPTRPPSRRIAEQKATKEEEKRRKAEASQQGSEGGKRKTNPFTHPNDAGTSKGLEWETENSGTVTVTTASGIPSSFVPSNINSNAPSGRRRKQVAQTKAQEE</sequence>
<name>A0A0G4HIP0_9ALVE</name>
<feature type="compositionally biased region" description="Polar residues" evidence="1">
    <location>
        <begin position="758"/>
        <end position="785"/>
    </location>
</feature>
<feature type="compositionally biased region" description="Gly residues" evidence="1">
    <location>
        <begin position="604"/>
        <end position="639"/>
    </location>
</feature>
<dbReference type="EMBL" id="CDMZ01002784">
    <property type="protein sequence ID" value="CEM43880.1"/>
    <property type="molecule type" value="Genomic_DNA"/>
</dbReference>
<evidence type="ECO:0000256" key="1">
    <source>
        <dbReference type="SAM" id="MobiDB-lite"/>
    </source>
</evidence>
<feature type="compositionally biased region" description="Basic and acidic residues" evidence="1">
    <location>
        <begin position="563"/>
        <end position="582"/>
    </location>
</feature>
<feature type="region of interest" description="Disordered" evidence="1">
    <location>
        <begin position="377"/>
        <end position="399"/>
    </location>
</feature>
<feature type="region of interest" description="Disordered" evidence="1">
    <location>
        <begin position="516"/>
        <end position="801"/>
    </location>
</feature>
<dbReference type="AlphaFoldDB" id="A0A0G4HIP0"/>
<proteinExistence type="predicted"/>
<evidence type="ECO:0000313" key="2">
    <source>
        <dbReference type="EMBL" id="CEM43880.1"/>
    </source>
</evidence>
<feature type="compositionally biased region" description="Pro residues" evidence="1">
    <location>
        <begin position="422"/>
        <end position="460"/>
    </location>
</feature>
<accession>A0A0G4HIP0</accession>
<feature type="compositionally biased region" description="Basic and acidic residues" evidence="1">
    <location>
        <begin position="708"/>
        <end position="725"/>
    </location>
</feature>
<feature type="compositionally biased region" description="Gly residues" evidence="1">
    <location>
        <begin position="537"/>
        <end position="552"/>
    </location>
</feature>
<feature type="compositionally biased region" description="Low complexity" evidence="1">
    <location>
        <begin position="655"/>
        <end position="681"/>
    </location>
</feature>